<reference evidence="1 2" key="1">
    <citation type="submission" date="2020-08" db="EMBL/GenBank/DDBJ databases">
        <title>Sequencing the genomes of 1000 actinobacteria strains.</title>
        <authorList>
            <person name="Klenk H.-P."/>
        </authorList>
    </citation>
    <scope>NUCLEOTIDE SEQUENCE [LARGE SCALE GENOMIC DNA]</scope>
    <source>
        <strain evidence="1 2">DSM 24947</strain>
    </source>
</reference>
<dbReference type="Proteomes" id="UP000573729">
    <property type="component" value="Unassembled WGS sequence"/>
</dbReference>
<dbReference type="EMBL" id="JACHMD010000001">
    <property type="protein sequence ID" value="MBB4667074.1"/>
    <property type="molecule type" value="Genomic_DNA"/>
</dbReference>
<comment type="caution">
    <text evidence="1">The sequence shown here is derived from an EMBL/GenBank/DDBJ whole genome shotgun (WGS) entry which is preliminary data.</text>
</comment>
<sequence>MSLERLVELRAIHDDDRGAIAAAFGVSERTVARAEVEFKLREPAPHAPPLPFELEAWAQGLMAEGMPASWVAEDLDVRGNIARGIRARHMDADQRAEVDAEWRSVWGDIRRNEELLELHRQFAPPPGVGLKERRTAA</sequence>
<organism evidence="1 2">
    <name type="scientific">Microbacterium marinum</name>
    <dbReference type="NCBI Taxonomy" id="421115"/>
    <lineage>
        <taxon>Bacteria</taxon>
        <taxon>Bacillati</taxon>
        <taxon>Actinomycetota</taxon>
        <taxon>Actinomycetes</taxon>
        <taxon>Micrococcales</taxon>
        <taxon>Microbacteriaceae</taxon>
        <taxon>Microbacterium</taxon>
    </lineage>
</organism>
<proteinExistence type="predicted"/>
<dbReference type="RefSeq" id="WP_184217231.1">
    <property type="nucleotide sequence ID" value="NZ_JACHMD010000001.1"/>
</dbReference>
<evidence type="ECO:0000313" key="2">
    <source>
        <dbReference type="Proteomes" id="UP000573729"/>
    </source>
</evidence>
<evidence type="ECO:0000313" key="1">
    <source>
        <dbReference type="EMBL" id="MBB4667074.1"/>
    </source>
</evidence>
<accession>A0A7W7FL58</accession>
<gene>
    <name evidence="1" type="ORF">BKA24_001783</name>
</gene>
<dbReference type="AlphaFoldDB" id="A0A7W7FL58"/>
<name>A0A7W7FL58_9MICO</name>
<protein>
    <submittedName>
        <fullName evidence="1">Uncharacterized protein</fullName>
    </submittedName>
</protein>
<keyword evidence="2" id="KW-1185">Reference proteome</keyword>